<dbReference type="Proteomes" id="UP001612915">
    <property type="component" value="Unassembled WGS sequence"/>
</dbReference>
<keyword evidence="5" id="KW-1185">Reference proteome</keyword>
<evidence type="ECO:0000256" key="2">
    <source>
        <dbReference type="SAM" id="MobiDB-lite"/>
    </source>
</evidence>
<accession>A0ABW8AQK0</accession>
<dbReference type="InterPro" id="IPR011006">
    <property type="entry name" value="CheY-like_superfamily"/>
</dbReference>
<dbReference type="RefSeq" id="WP_398282539.1">
    <property type="nucleotide sequence ID" value="NZ_JBITLV010000005.1"/>
</dbReference>
<evidence type="ECO:0000313" key="4">
    <source>
        <dbReference type="EMBL" id="MFI7588639.1"/>
    </source>
</evidence>
<proteinExistence type="predicted"/>
<evidence type="ECO:0000313" key="5">
    <source>
        <dbReference type="Proteomes" id="UP001612915"/>
    </source>
</evidence>
<organism evidence="4 5">
    <name type="scientific">Spongisporangium articulatum</name>
    <dbReference type="NCBI Taxonomy" id="3362603"/>
    <lineage>
        <taxon>Bacteria</taxon>
        <taxon>Bacillati</taxon>
        <taxon>Actinomycetota</taxon>
        <taxon>Actinomycetes</taxon>
        <taxon>Kineosporiales</taxon>
        <taxon>Kineosporiaceae</taxon>
        <taxon>Spongisporangium</taxon>
    </lineage>
</organism>
<sequence length="188" mass="20715">MSGTDDWQGMDDESWLLLVEDSSHDRELTLHALRRGRFAGRIETARDGVEALDLLAGRGSWAGRDPADLPSAILLDIKMPMLGGIEVLRELKRDDLWRDIPVVMLTSSAEDRDLATCYALGANSYIVKPVEIDKFFQAVLDIGRYWLVLNRPPREARHGIDAGAGQHRSADRATGRAAGEPGVAPADR</sequence>
<dbReference type="SUPFAM" id="SSF52172">
    <property type="entry name" value="CheY-like"/>
    <property type="match status" value="1"/>
</dbReference>
<feature type="modified residue" description="4-aspartylphosphate" evidence="1">
    <location>
        <position position="76"/>
    </location>
</feature>
<name>A0ABW8AQK0_9ACTN</name>
<reference evidence="4 5" key="1">
    <citation type="submission" date="2024-10" db="EMBL/GenBank/DDBJ databases">
        <title>The Natural Products Discovery Center: Release of the First 8490 Sequenced Strains for Exploring Actinobacteria Biosynthetic Diversity.</title>
        <authorList>
            <person name="Kalkreuter E."/>
            <person name="Kautsar S.A."/>
            <person name="Yang D."/>
            <person name="Bader C.D."/>
            <person name="Teijaro C.N."/>
            <person name="Fluegel L."/>
            <person name="Davis C.M."/>
            <person name="Simpson J.R."/>
            <person name="Lauterbach L."/>
            <person name="Steele A.D."/>
            <person name="Gui C."/>
            <person name="Meng S."/>
            <person name="Li G."/>
            <person name="Viehrig K."/>
            <person name="Ye F."/>
            <person name="Su P."/>
            <person name="Kiefer A.F."/>
            <person name="Nichols A."/>
            <person name="Cepeda A.J."/>
            <person name="Yan W."/>
            <person name="Fan B."/>
            <person name="Jiang Y."/>
            <person name="Adhikari A."/>
            <person name="Zheng C.-J."/>
            <person name="Schuster L."/>
            <person name="Cowan T.M."/>
            <person name="Smanski M.J."/>
            <person name="Chevrette M.G."/>
            <person name="De Carvalho L.P.S."/>
            <person name="Shen B."/>
        </authorList>
    </citation>
    <scope>NUCLEOTIDE SEQUENCE [LARGE SCALE GENOMIC DNA]</scope>
    <source>
        <strain evidence="4 5">NPDC049639</strain>
    </source>
</reference>
<dbReference type="InterPro" id="IPR052893">
    <property type="entry name" value="TCS_response_regulator"/>
</dbReference>
<keyword evidence="1" id="KW-0597">Phosphoprotein</keyword>
<feature type="domain" description="Response regulatory" evidence="3">
    <location>
        <begin position="15"/>
        <end position="143"/>
    </location>
</feature>
<dbReference type="PANTHER" id="PTHR44520:SF1">
    <property type="entry name" value="TWO-COMPONENT SYSTEM REGULATORY PROTEIN"/>
    <property type="match status" value="1"/>
</dbReference>
<feature type="region of interest" description="Disordered" evidence="2">
    <location>
        <begin position="158"/>
        <end position="188"/>
    </location>
</feature>
<dbReference type="Gene3D" id="3.40.50.2300">
    <property type="match status" value="1"/>
</dbReference>
<evidence type="ECO:0000256" key="1">
    <source>
        <dbReference type="PROSITE-ProRule" id="PRU00169"/>
    </source>
</evidence>
<dbReference type="CDD" id="cd17557">
    <property type="entry name" value="REC_Rcp-like"/>
    <property type="match status" value="1"/>
</dbReference>
<gene>
    <name evidence="4" type="ORF">ACIB24_16330</name>
</gene>
<dbReference type="Pfam" id="PF00072">
    <property type="entry name" value="Response_reg"/>
    <property type="match status" value="1"/>
</dbReference>
<dbReference type="SMART" id="SM00448">
    <property type="entry name" value="REC"/>
    <property type="match status" value="1"/>
</dbReference>
<evidence type="ECO:0000259" key="3">
    <source>
        <dbReference type="PROSITE" id="PS50110"/>
    </source>
</evidence>
<dbReference type="PANTHER" id="PTHR44520">
    <property type="entry name" value="RESPONSE REGULATOR RCP1-RELATED"/>
    <property type="match status" value="1"/>
</dbReference>
<dbReference type="PROSITE" id="PS50110">
    <property type="entry name" value="RESPONSE_REGULATORY"/>
    <property type="match status" value="1"/>
</dbReference>
<dbReference type="EMBL" id="JBITLV010000005">
    <property type="protein sequence ID" value="MFI7588639.1"/>
    <property type="molecule type" value="Genomic_DNA"/>
</dbReference>
<protein>
    <submittedName>
        <fullName evidence="4">Response regulator</fullName>
    </submittedName>
</protein>
<comment type="caution">
    <text evidence="4">The sequence shown here is derived from an EMBL/GenBank/DDBJ whole genome shotgun (WGS) entry which is preliminary data.</text>
</comment>
<dbReference type="InterPro" id="IPR001789">
    <property type="entry name" value="Sig_transdc_resp-reg_receiver"/>
</dbReference>